<evidence type="ECO:0000313" key="1">
    <source>
        <dbReference type="EMBL" id="AFC99063.1"/>
    </source>
</evidence>
<gene>
    <name evidence="1" type="ordered locus">Mtc_0292</name>
</gene>
<accession>H8I960</accession>
<dbReference type="EMBL" id="CP003243">
    <property type="protein sequence ID" value="AFC99063.1"/>
    <property type="molecule type" value="Genomic_DNA"/>
</dbReference>
<dbReference type="HOGENOM" id="CLU_2285027_0_0_2"/>
<sequence>MNFRLLAMCIFALPAVAASGCVLEPTPVSSPTPTPTATPAPTMWPPATIDTIMSTQVSIEYLNVSYSRDVKTMQAENFSILLENKGHTWANNTFLTTQNKH</sequence>
<dbReference type="eggNOG" id="arCOG11019">
    <property type="taxonomic scope" value="Archaea"/>
</dbReference>
<dbReference type="KEGG" id="mez:Mtc_0292"/>
<proteinExistence type="predicted"/>
<evidence type="ECO:0000313" key="2">
    <source>
        <dbReference type="Proteomes" id="UP000005233"/>
    </source>
</evidence>
<reference evidence="1 2" key="1">
    <citation type="journal article" date="2012" name="J. Bacteriol.">
        <title>Complete genome sequence of a thermophilic methanogen, Methanocella conradii HZ254, isolated from Chinese rice field soil.</title>
        <authorList>
            <person name="Lu Z."/>
            <person name="Lu Y."/>
        </authorList>
    </citation>
    <scope>NUCLEOTIDE SEQUENCE [LARGE SCALE GENOMIC DNA]</scope>
    <source>
        <strain evidence="2">DSM 24694 / JCM 17849 / CGMCC 1.5162 / HZ254</strain>
    </source>
</reference>
<protein>
    <submittedName>
        <fullName evidence="1">Uncharacterized protein</fullName>
    </submittedName>
</protein>
<dbReference type="AlphaFoldDB" id="H8I960"/>
<dbReference type="PROSITE" id="PS51257">
    <property type="entry name" value="PROKAR_LIPOPROTEIN"/>
    <property type="match status" value="1"/>
</dbReference>
<keyword evidence="2" id="KW-1185">Reference proteome</keyword>
<name>H8I960_METCZ</name>
<dbReference type="Proteomes" id="UP000005233">
    <property type="component" value="Chromosome"/>
</dbReference>
<organism evidence="1 2">
    <name type="scientific">Methanocella conradii (strain DSM 24694 / JCM 17849 / CGMCC 1.5162 / HZ254)</name>
    <dbReference type="NCBI Taxonomy" id="1041930"/>
    <lineage>
        <taxon>Archaea</taxon>
        <taxon>Methanobacteriati</taxon>
        <taxon>Methanobacteriota</taxon>
        <taxon>Stenosarchaea group</taxon>
        <taxon>Methanomicrobia</taxon>
        <taxon>Methanocellales</taxon>
        <taxon>Methanocellaceae</taxon>
        <taxon>Methanocella</taxon>
    </lineage>
</organism>